<gene>
    <name evidence="2" type="ORF">PECUL_23A026946</name>
</gene>
<evidence type="ECO:0000256" key="1">
    <source>
        <dbReference type="SAM" id="MobiDB-lite"/>
    </source>
</evidence>
<accession>A0AAD1SQ48</accession>
<proteinExistence type="predicted"/>
<name>A0AAD1SQ48_PELCU</name>
<organism evidence="2 3">
    <name type="scientific">Pelobates cultripes</name>
    <name type="common">Western spadefoot toad</name>
    <dbReference type="NCBI Taxonomy" id="61616"/>
    <lineage>
        <taxon>Eukaryota</taxon>
        <taxon>Metazoa</taxon>
        <taxon>Chordata</taxon>
        <taxon>Craniata</taxon>
        <taxon>Vertebrata</taxon>
        <taxon>Euteleostomi</taxon>
        <taxon>Amphibia</taxon>
        <taxon>Batrachia</taxon>
        <taxon>Anura</taxon>
        <taxon>Pelobatoidea</taxon>
        <taxon>Pelobatidae</taxon>
        <taxon>Pelobates</taxon>
    </lineage>
</organism>
<evidence type="ECO:0000313" key="2">
    <source>
        <dbReference type="EMBL" id="CAH2306822.1"/>
    </source>
</evidence>
<dbReference type="Proteomes" id="UP001295444">
    <property type="component" value="Chromosome 07"/>
</dbReference>
<protein>
    <submittedName>
        <fullName evidence="2">Uncharacterized protein</fullName>
    </submittedName>
</protein>
<evidence type="ECO:0000313" key="3">
    <source>
        <dbReference type="Proteomes" id="UP001295444"/>
    </source>
</evidence>
<dbReference type="AlphaFoldDB" id="A0AAD1SQ48"/>
<sequence length="127" mass="14105">MAPVQDDAEYGSEESVQEDSPDSAGRGIPHKRSSYMEAALVPKCASPVLCTENMPASKVDIKNMLTEMKSYFSNFIMLVRQGMGTLTARLQSLDDKGSITRVKQEDLSTDIDWLKQITLTREGKKLC</sequence>
<dbReference type="EMBL" id="OW240918">
    <property type="protein sequence ID" value="CAH2306822.1"/>
    <property type="molecule type" value="Genomic_DNA"/>
</dbReference>
<feature type="region of interest" description="Disordered" evidence="1">
    <location>
        <begin position="1"/>
        <end position="31"/>
    </location>
</feature>
<keyword evidence="3" id="KW-1185">Reference proteome</keyword>
<reference evidence="2" key="1">
    <citation type="submission" date="2022-03" db="EMBL/GenBank/DDBJ databases">
        <authorList>
            <person name="Alioto T."/>
            <person name="Alioto T."/>
            <person name="Gomez Garrido J."/>
        </authorList>
    </citation>
    <scope>NUCLEOTIDE SEQUENCE</scope>
</reference>
<feature type="compositionally biased region" description="Acidic residues" evidence="1">
    <location>
        <begin position="1"/>
        <end position="21"/>
    </location>
</feature>